<protein>
    <submittedName>
        <fullName evidence="1">Uncharacterized protein</fullName>
    </submittedName>
</protein>
<dbReference type="Proteomes" id="UP001498398">
    <property type="component" value="Unassembled WGS sequence"/>
</dbReference>
<organism evidence="1 2">
    <name type="scientific">Marasmiellus scandens</name>
    <dbReference type="NCBI Taxonomy" id="2682957"/>
    <lineage>
        <taxon>Eukaryota</taxon>
        <taxon>Fungi</taxon>
        <taxon>Dikarya</taxon>
        <taxon>Basidiomycota</taxon>
        <taxon>Agaricomycotina</taxon>
        <taxon>Agaricomycetes</taxon>
        <taxon>Agaricomycetidae</taxon>
        <taxon>Agaricales</taxon>
        <taxon>Marasmiineae</taxon>
        <taxon>Omphalotaceae</taxon>
        <taxon>Marasmiellus</taxon>
    </lineage>
</organism>
<gene>
    <name evidence="1" type="ORF">VKT23_000291</name>
</gene>
<dbReference type="EMBL" id="JBANRG010000001">
    <property type="protein sequence ID" value="KAK7472169.1"/>
    <property type="molecule type" value="Genomic_DNA"/>
</dbReference>
<sequence>MARFVAKFVEKAKLFVDKGFSALATVPNKYCLTFEQVGNVIDCGGSDENKTTAAGELLAKYIEEYINLCQRPINDNMAISFKSHTNYESIPCFT</sequence>
<keyword evidence="2" id="KW-1185">Reference proteome</keyword>
<name>A0ABR1K418_9AGAR</name>
<evidence type="ECO:0000313" key="1">
    <source>
        <dbReference type="EMBL" id="KAK7472169.1"/>
    </source>
</evidence>
<reference evidence="1 2" key="1">
    <citation type="submission" date="2024-01" db="EMBL/GenBank/DDBJ databases">
        <title>A draft genome for the cacao thread blight pathogen Marasmiellus scandens.</title>
        <authorList>
            <person name="Baruah I.K."/>
            <person name="Leung J."/>
            <person name="Bukari Y."/>
            <person name="Amoako-Attah I."/>
            <person name="Meinhardt L.W."/>
            <person name="Bailey B.A."/>
            <person name="Cohen S.P."/>
        </authorList>
    </citation>
    <scope>NUCLEOTIDE SEQUENCE [LARGE SCALE GENOMIC DNA]</scope>
    <source>
        <strain evidence="1 2">GH-19</strain>
    </source>
</reference>
<accession>A0ABR1K418</accession>
<comment type="caution">
    <text evidence="1">The sequence shown here is derived from an EMBL/GenBank/DDBJ whole genome shotgun (WGS) entry which is preliminary data.</text>
</comment>
<proteinExistence type="predicted"/>
<evidence type="ECO:0000313" key="2">
    <source>
        <dbReference type="Proteomes" id="UP001498398"/>
    </source>
</evidence>